<dbReference type="Gene3D" id="3.30.70.270">
    <property type="match status" value="1"/>
</dbReference>
<dbReference type="InterPro" id="IPR043502">
    <property type="entry name" value="DNA/RNA_pol_sf"/>
</dbReference>
<dbReference type="FunFam" id="3.30.70.270:FF:000020">
    <property type="entry name" value="Transposon Tf2-6 polyprotein-like Protein"/>
    <property type="match status" value="1"/>
</dbReference>
<dbReference type="EMBL" id="NBNE01013903">
    <property type="protein sequence ID" value="OWY94741.1"/>
    <property type="molecule type" value="Genomic_DNA"/>
</dbReference>
<sequence>MSLGVESVCLFGTHRDAFRYSVKPRKVKAVMNVQQPRDLHEIRSFLGVTSYFRRYIPGYASISAPLERLKTVGLDRRLQTAFLQLKRALMKPPILVYPDLNKRFSLYVDSSRYAVGACLMQ</sequence>
<dbReference type="OrthoDB" id="118376at2759"/>
<evidence type="ECO:0000313" key="2">
    <source>
        <dbReference type="EMBL" id="OWY94741.1"/>
    </source>
</evidence>
<dbReference type="AlphaFoldDB" id="A0A225UP70"/>
<dbReference type="STRING" id="4795.A0A225UP70"/>
<proteinExistence type="predicted"/>
<gene>
    <name evidence="2" type="ORF">PHMEG_00035443</name>
</gene>
<comment type="caution">
    <text evidence="2">The sequence shown here is derived from an EMBL/GenBank/DDBJ whole genome shotgun (WGS) entry which is preliminary data.</text>
</comment>
<keyword evidence="3" id="KW-1185">Reference proteome</keyword>
<dbReference type="InterPro" id="IPR043128">
    <property type="entry name" value="Rev_trsase/Diguanyl_cyclase"/>
</dbReference>
<organism evidence="2 3">
    <name type="scientific">Phytophthora megakarya</name>
    <dbReference type="NCBI Taxonomy" id="4795"/>
    <lineage>
        <taxon>Eukaryota</taxon>
        <taxon>Sar</taxon>
        <taxon>Stramenopiles</taxon>
        <taxon>Oomycota</taxon>
        <taxon>Peronosporomycetes</taxon>
        <taxon>Peronosporales</taxon>
        <taxon>Peronosporaceae</taxon>
        <taxon>Phytophthora</taxon>
    </lineage>
</organism>
<dbReference type="InterPro" id="IPR041577">
    <property type="entry name" value="RT_RNaseH_2"/>
</dbReference>
<reference evidence="3" key="1">
    <citation type="submission" date="2017-03" db="EMBL/GenBank/DDBJ databases">
        <title>Phytopthora megakarya and P. palmivora, two closely related causual agents of cacao black pod achieved similar genome size and gene model numbers by different mechanisms.</title>
        <authorList>
            <person name="Ali S."/>
            <person name="Shao J."/>
            <person name="Larry D.J."/>
            <person name="Kronmiller B."/>
            <person name="Shen D."/>
            <person name="Strem M.D."/>
            <person name="Melnick R.L."/>
            <person name="Guiltinan M.J."/>
            <person name="Tyler B.M."/>
            <person name="Meinhardt L.W."/>
            <person name="Bailey B.A."/>
        </authorList>
    </citation>
    <scope>NUCLEOTIDE SEQUENCE [LARGE SCALE GENOMIC DNA]</scope>
    <source>
        <strain evidence="3">zdho120</strain>
    </source>
</reference>
<name>A0A225UP70_9STRA</name>
<dbReference type="Pfam" id="PF17919">
    <property type="entry name" value="RT_RNaseH_2"/>
    <property type="match status" value="1"/>
</dbReference>
<dbReference type="PANTHER" id="PTHR34072">
    <property type="entry name" value="ENZYMATIC POLYPROTEIN-RELATED"/>
    <property type="match status" value="1"/>
</dbReference>
<evidence type="ECO:0000313" key="3">
    <source>
        <dbReference type="Proteomes" id="UP000198211"/>
    </source>
</evidence>
<accession>A0A225UP70</accession>
<dbReference type="Proteomes" id="UP000198211">
    <property type="component" value="Unassembled WGS sequence"/>
</dbReference>
<protein>
    <submittedName>
        <fullName evidence="2">Polyprotein</fullName>
    </submittedName>
</protein>
<feature type="domain" description="Reverse transcriptase/retrotransposon-derived protein RNase H-like" evidence="1">
    <location>
        <begin position="77"/>
        <end position="121"/>
    </location>
</feature>
<evidence type="ECO:0000259" key="1">
    <source>
        <dbReference type="Pfam" id="PF17919"/>
    </source>
</evidence>
<dbReference type="SUPFAM" id="SSF56672">
    <property type="entry name" value="DNA/RNA polymerases"/>
    <property type="match status" value="1"/>
</dbReference>